<evidence type="ECO:0000313" key="7">
    <source>
        <dbReference type="Proteomes" id="UP001549691"/>
    </source>
</evidence>
<dbReference type="PANTHER" id="PTHR30483:SF6">
    <property type="entry name" value="PERIPLASMIC BINDING PROTEIN OF ABC TRANSPORTER FOR NATURAL AMINO ACIDS"/>
    <property type="match status" value="1"/>
</dbReference>
<dbReference type="Gene3D" id="3.40.50.2300">
    <property type="match status" value="2"/>
</dbReference>
<evidence type="ECO:0000256" key="2">
    <source>
        <dbReference type="ARBA" id="ARBA00022448"/>
    </source>
</evidence>
<keyword evidence="4" id="KW-0029">Amino-acid transport</keyword>
<accession>A0ABV2TGU1</accession>
<evidence type="ECO:0000256" key="4">
    <source>
        <dbReference type="ARBA" id="ARBA00022970"/>
    </source>
</evidence>
<dbReference type="CDD" id="cd19983">
    <property type="entry name" value="PBP1_ABC_HAAT-like"/>
    <property type="match status" value="1"/>
</dbReference>
<dbReference type="Proteomes" id="UP001549691">
    <property type="component" value="Unassembled WGS sequence"/>
</dbReference>
<dbReference type="InterPro" id="IPR028081">
    <property type="entry name" value="Leu-bd"/>
</dbReference>
<keyword evidence="7" id="KW-1185">Reference proteome</keyword>
<dbReference type="Pfam" id="PF13458">
    <property type="entry name" value="Peripla_BP_6"/>
    <property type="match status" value="1"/>
</dbReference>
<proteinExistence type="inferred from homology"/>
<comment type="caution">
    <text evidence="6">The sequence shown here is derived from an EMBL/GenBank/DDBJ whole genome shotgun (WGS) entry which is preliminary data.</text>
</comment>
<comment type="similarity">
    <text evidence="1">Belongs to the leucine-binding protein family.</text>
</comment>
<gene>
    <name evidence="6" type="ORF">ABXR19_03030</name>
</gene>
<evidence type="ECO:0000313" key="6">
    <source>
        <dbReference type="EMBL" id="MET7013147.1"/>
    </source>
</evidence>
<dbReference type="InterPro" id="IPR028082">
    <property type="entry name" value="Peripla_BP_I"/>
</dbReference>
<keyword evidence="2" id="KW-0813">Transport</keyword>
<dbReference type="SUPFAM" id="SSF53822">
    <property type="entry name" value="Periplasmic binding protein-like I"/>
    <property type="match status" value="1"/>
</dbReference>
<evidence type="ECO:0000256" key="1">
    <source>
        <dbReference type="ARBA" id="ARBA00010062"/>
    </source>
</evidence>
<sequence>MRFHACCLVPTLALLAACVQSEPIKLGFIGGVSGRFADLGTAGRNGAQLAVEWRNQAGGIKGRQVNLLVRDDRQDDAGARDAVRALAAEGVSLIVGPMTSSVAVAALPEAQAAGLVIIGGTVTTTRLSGKDDNFFRVVSSTSVYGRSMADFQRNTNNLSHAAVLVDLANRDYTLSWLEDYRLAFEQAGGKIVAAVEFDSRQSPDYGALAQQLLKSRPDVISLVCNTVDAGMLAQKIRQQNNTVQIAGAGWAATERLIELGGVHAEGMLVEQYFDRNDASANYLKFREAYLKRFGQEPGYASVAGFDAANVALDVLSRTDQRKEIKAELLRRKTFQALQGQVVFDAFGDASRPQFMTVVRNARFEAQH</sequence>
<dbReference type="InterPro" id="IPR051010">
    <property type="entry name" value="BCAA_transport"/>
</dbReference>
<organism evidence="6 7">
    <name type="scientific">Uliginosibacterium flavum</name>
    <dbReference type="NCBI Taxonomy" id="1396831"/>
    <lineage>
        <taxon>Bacteria</taxon>
        <taxon>Pseudomonadati</taxon>
        <taxon>Pseudomonadota</taxon>
        <taxon>Betaproteobacteria</taxon>
        <taxon>Rhodocyclales</taxon>
        <taxon>Zoogloeaceae</taxon>
        <taxon>Uliginosibacterium</taxon>
    </lineage>
</organism>
<name>A0ABV2TGU1_9RHOO</name>
<dbReference type="PRINTS" id="PR00337">
    <property type="entry name" value="LEUILEVALBP"/>
</dbReference>
<protein>
    <submittedName>
        <fullName evidence="6">ABC transporter substrate-binding protein</fullName>
    </submittedName>
</protein>
<evidence type="ECO:0000259" key="5">
    <source>
        <dbReference type="Pfam" id="PF13458"/>
    </source>
</evidence>
<dbReference type="PROSITE" id="PS51257">
    <property type="entry name" value="PROKAR_LIPOPROTEIN"/>
    <property type="match status" value="1"/>
</dbReference>
<dbReference type="PANTHER" id="PTHR30483">
    <property type="entry name" value="LEUCINE-SPECIFIC-BINDING PROTEIN"/>
    <property type="match status" value="1"/>
</dbReference>
<reference evidence="6 7" key="1">
    <citation type="submission" date="2024-07" db="EMBL/GenBank/DDBJ databases">
        <title>Uliginosibacterium flavum JJ3220;KACC:17644.</title>
        <authorList>
            <person name="Kim M.K."/>
        </authorList>
    </citation>
    <scope>NUCLEOTIDE SEQUENCE [LARGE SCALE GENOMIC DNA]</scope>
    <source>
        <strain evidence="6 7">KACC:17644</strain>
    </source>
</reference>
<dbReference type="EMBL" id="JBEWZI010000002">
    <property type="protein sequence ID" value="MET7013147.1"/>
    <property type="molecule type" value="Genomic_DNA"/>
</dbReference>
<dbReference type="RefSeq" id="WP_354599602.1">
    <property type="nucleotide sequence ID" value="NZ_JBEWZI010000002.1"/>
</dbReference>
<keyword evidence="3" id="KW-0732">Signal</keyword>
<evidence type="ECO:0000256" key="3">
    <source>
        <dbReference type="ARBA" id="ARBA00022729"/>
    </source>
</evidence>
<dbReference type="InterPro" id="IPR000709">
    <property type="entry name" value="Leu_Ile_Val-bd"/>
</dbReference>
<feature type="domain" description="Leucine-binding protein" evidence="5">
    <location>
        <begin position="23"/>
        <end position="358"/>
    </location>
</feature>